<proteinExistence type="predicted"/>
<reference evidence="1 2" key="1">
    <citation type="journal article" date="2022" name="bioRxiv">
        <title>The genome of the oomycete Peronosclerospora sorghi, a cosmopolitan pathogen of maize and sorghum, is inflated with dispersed pseudogenes.</title>
        <authorList>
            <person name="Fletcher K."/>
            <person name="Martin F."/>
            <person name="Isakeit T."/>
            <person name="Cavanaugh K."/>
            <person name="Magill C."/>
            <person name="Michelmore R."/>
        </authorList>
    </citation>
    <scope>NUCLEOTIDE SEQUENCE [LARGE SCALE GENOMIC DNA]</scope>
    <source>
        <strain evidence="1">P6</strain>
    </source>
</reference>
<evidence type="ECO:0000313" key="1">
    <source>
        <dbReference type="EMBL" id="KAI9913260.1"/>
    </source>
</evidence>
<protein>
    <submittedName>
        <fullName evidence="1">Uncharacterized protein</fullName>
    </submittedName>
</protein>
<accession>A0ACC0W3N8</accession>
<keyword evidence="2" id="KW-1185">Reference proteome</keyword>
<organism evidence="1 2">
    <name type="scientific">Peronosclerospora sorghi</name>
    <dbReference type="NCBI Taxonomy" id="230839"/>
    <lineage>
        <taxon>Eukaryota</taxon>
        <taxon>Sar</taxon>
        <taxon>Stramenopiles</taxon>
        <taxon>Oomycota</taxon>
        <taxon>Peronosporomycetes</taxon>
        <taxon>Peronosporales</taxon>
        <taxon>Peronosporaceae</taxon>
        <taxon>Peronosclerospora</taxon>
    </lineage>
</organism>
<evidence type="ECO:0000313" key="2">
    <source>
        <dbReference type="Proteomes" id="UP001163321"/>
    </source>
</evidence>
<dbReference type="EMBL" id="CM047583">
    <property type="protein sequence ID" value="KAI9913260.1"/>
    <property type="molecule type" value="Genomic_DNA"/>
</dbReference>
<comment type="caution">
    <text evidence="1">The sequence shown here is derived from an EMBL/GenBank/DDBJ whole genome shotgun (WGS) entry which is preliminary data.</text>
</comment>
<name>A0ACC0W3N8_9STRA</name>
<sequence length="81" mass="9275">MLRAKATRGEYVRQLLHWQRPLTSLQPLPESHPEESAVGDAVGDAVGYVGLPNEADDNEIHDAYGDDNYDWEQHRWNDDDQ</sequence>
<gene>
    <name evidence="1" type="ORF">PsorP6_006059</name>
</gene>
<dbReference type="Proteomes" id="UP001163321">
    <property type="component" value="Chromosome 4"/>
</dbReference>